<name>A0A1F4W101_UNCKA</name>
<gene>
    <name evidence="2" type="ORF">A2264_03655</name>
</gene>
<sequence length="164" mass="18425">MHQILKIALFTVLATFTIIFTYPYVAPYISELLVNVTSPAEFEYANVKIGGHMVKAKIADTVSKRDKGLMQVKTLGNLQGMLFIFEKPGFHRIWMKDMQIPLDILWIDDTLKIVHLEQAVTPCSASQNPCPSYTSVDSAKYVLELNSGWTQRSTVKVGDSVEIN</sequence>
<feature type="transmembrane region" description="Helical" evidence="1">
    <location>
        <begin position="7"/>
        <end position="25"/>
    </location>
</feature>
<reference evidence="2 3" key="1">
    <citation type="journal article" date="2016" name="Nat. Commun.">
        <title>Thousands of microbial genomes shed light on interconnected biogeochemical processes in an aquifer system.</title>
        <authorList>
            <person name="Anantharaman K."/>
            <person name="Brown C.T."/>
            <person name="Hug L.A."/>
            <person name="Sharon I."/>
            <person name="Castelle C.J."/>
            <person name="Probst A.J."/>
            <person name="Thomas B.C."/>
            <person name="Singh A."/>
            <person name="Wilkins M.J."/>
            <person name="Karaoz U."/>
            <person name="Brodie E.L."/>
            <person name="Williams K.H."/>
            <person name="Hubbard S.S."/>
            <person name="Banfield J.F."/>
        </authorList>
    </citation>
    <scope>NUCLEOTIDE SEQUENCE [LARGE SCALE GENOMIC DNA]</scope>
</reference>
<protein>
    <recommendedName>
        <fullName evidence="4">DUF192 domain-containing protein</fullName>
    </recommendedName>
</protein>
<keyword evidence="1" id="KW-0472">Membrane</keyword>
<dbReference type="InterPro" id="IPR038695">
    <property type="entry name" value="Saro_0823-like_sf"/>
</dbReference>
<evidence type="ECO:0000256" key="1">
    <source>
        <dbReference type="SAM" id="Phobius"/>
    </source>
</evidence>
<keyword evidence="1" id="KW-1133">Transmembrane helix</keyword>
<evidence type="ECO:0000313" key="3">
    <source>
        <dbReference type="Proteomes" id="UP000176614"/>
    </source>
</evidence>
<comment type="caution">
    <text evidence="2">The sequence shown here is derived from an EMBL/GenBank/DDBJ whole genome shotgun (WGS) entry which is preliminary data.</text>
</comment>
<proteinExistence type="predicted"/>
<dbReference type="Proteomes" id="UP000176614">
    <property type="component" value="Unassembled WGS sequence"/>
</dbReference>
<accession>A0A1F4W101</accession>
<dbReference type="EMBL" id="MEVT01000011">
    <property type="protein sequence ID" value="OGC62948.1"/>
    <property type="molecule type" value="Genomic_DNA"/>
</dbReference>
<dbReference type="Pfam" id="PF02643">
    <property type="entry name" value="DUF192"/>
    <property type="match status" value="1"/>
</dbReference>
<evidence type="ECO:0000313" key="2">
    <source>
        <dbReference type="EMBL" id="OGC62948.1"/>
    </source>
</evidence>
<dbReference type="AlphaFoldDB" id="A0A1F4W101"/>
<dbReference type="PANTHER" id="PTHR37953">
    <property type="entry name" value="UPF0127 PROTEIN MJ1496"/>
    <property type="match status" value="1"/>
</dbReference>
<dbReference type="PANTHER" id="PTHR37953:SF1">
    <property type="entry name" value="UPF0127 PROTEIN MJ1496"/>
    <property type="match status" value="1"/>
</dbReference>
<keyword evidence="1" id="KW-0812">Transmembrane</keyword>
<dbReference type="Gene3D" id="2.60.120.1140">
    <property type="entry name" value="Protein of unknown function DUF192"/>
    <property type="match status" value="1"/>
</dbReference>
<organism evidence="2 3">
    <name type="scientific">candidate division WWE3 bacterium RIFOXYA2_FULL_46_9</name>
    <dbReference type="NCBI Taxonomy" id="1802636"/>
    <lineage>
        <taxon>Bacteria</taxon>
        <taxon>Katanobacteria</taxon>
    </lineage>
</organism>
<dbReference type="InterPro" id="IPR003795">
    <property type="entry name" value="DUF192"/>
</dbReference>
<evidence type="ECO:0008006" key="4">
    <source>
        <dbReference type="Google" id="ProtNLM"/>
    </source>
</evidence>